<keyword evidence="2" id="KW-1185">Reference proteome</keyword>
<evidence type="ECO:0000313" key="1">
    <source>
        <dbReference type="EMBL" id="GAA4341929.1"/>
    </source>
</evidence>
<sequence>MNQEQKNFSEMLGELQQHFDAHRPFWSSVGPVADSIDRLANTRRELALGALVQNDGSGTKEAKDLALGLAAEKSYLMGRRVLAWAKKNARADIATAVDLNRAELAQGAEATLLERQRRIFQYAKDNRDQLADYKVTDESLDALDSALNTFAALRAGHKEKENHRIYSTARIEELIDKARAIIDILDDEVEGLIDNREFIDTYFIARRKTDRRATRAAMSDTAAPSA</sequence>
<dbReference type="Proteomes" id="UP001501725">
    <property type="component" value="Unassembled WGS sequence"/>
</dbReference>
<proteinExistence type="predicted"/>
<gene>
    <name evidence="1" type="ORF">GCM10023184_40760</name>
</gene>
<dbReference type="EMBL" id="BAABGY010000016">
    <property type="protein sequence ID" value="GAA4341929.1"/>
    <property type="molecule type" value="Genomic_DNA"/>
</dbReference>
<organism evidence="1 2">
    <name type="scientific">Flaviaesturariibacter amylovorans</name>
    <dbReference type="NCBI Taxonomy" id="1084520"/>
    <lineage>
        <taxon>Bacteria</taxon>
        <taxon>Pseudomonadati</taxon>
        <taxon>Bacteroidota</taxon>
        <taxon>Chitinophagia</taxon>
        <taxon>Chitinophagales</taxon>
        <taxon>Chitinophagaceae</taxon>
        <taxon>Flaviaestuariibacter</taxon>
    </lineage>
</organism>
<reference evidence="2" key="1">
    <citation type="journal article" date="2019" name="Int. J. Syst. Evol. Microbiol.">
        <title>The Global Catalogue of Microorganisms (GCM) 10K type strain sequencing project: providing services to taxonomists for standard genome sequencing and annotation.</title>
        <authorList>
            <consortium name="The Broad Institute Genomics Platform"/>
            <consortium name="The Broad Institute Genome Sequencing Center for Infectious Disease"/>
            <person name="Wu L."/>
            <person name="Ma J."/>
        </authorList>
    </citation>
    <scope>NUCLEOTIDE SEQUENCE [LARGE SCALE GENOMIC DNA]</scope>
    <source>
        <strain evidence="2">JCM 17919</strain>
    </source>
</reference>
<dbReference type="RefSeq" id="WP_345257771.1">
    <property type="nucleotide sequence ID" value="NZ_BAABGY010000016.1"/>
</dbReference>
<accession>A0ABP8HNN0</accession>
<comment type="caution">
    <text evidence="1">The sequence shown here is derived from an EMBL/GenBank/DDBJ whole genome shotgun (WGS) entry which is preliminary data.</text>
</comment>
<evidence type="ECO:0008006" key="3">
    <source>
        <dbReference type="Google" id="ProtNLM"/>
    </source>
</evidence>
<evidence type="ECO:0000313" key="2">
    <source>
        <dbReference type="Proteomes" id="UP001501725"/>
    </source>
</evidence>
<name>A0ABP8HNN0_9BACT</name>
<protein>
    <recommendedName>
        <fullName evidence="3">DUF4254 domain-containing protein</fullName>
    </recommendedName>
</protein>